<evidence type="ECO:0000256" key="1">
    <source>
        <dbReference type="ARBA" id="ARBA00022679"/>
    </source>
</evidence>
<proteinExistence type="inferred from homology"/>
<feature type="active site" description="Nucleophile" evidence="3">
    <location>
        <position position="152"/>
    </location>
</feature>
<dbReference type="InterPro" id="IPR000073">
    <property type="entry name" value="AB_hydrolase_1"/>
</dbReference>
<dbReference type="PIRSF" id="PIRSF000443">
    <property type="entry name" value="Homoser_Ac_trans"/>
    <property type="match status" value="1"/>
</dbReference>
<dbReference type="AlphaFoldDB" id="A0A1I1ENQ0"/>
<evidence type="ECO:0000256" key="3">
    <source>
        <dbReference type="PIRSR" id="PIRSR000443-1"/>
    </source>
</evidence>
<feature type="active site" evidence="3">
    <location>
        <position position="348"/>
    </location>
</feature>
<comment type="caution">
    <text evidence="2">Lacks conserved residue(s) required for the propagation of feature annotation.</text>
</comment>
<keyword evidence="1 2" id="KW-0808">Transferase</keyword>
<keyword evidence="2" id="KW-0028">Amino-acid biosynthesis</keyword>
<keyword evidence="2" id="KW-0012">Acyltransferase</keyword>
<dbReference type="GO" id="GO:0009086">
    <property type="term" value="P:methionine biosynthetic process"/>
    <property type="evidence" value="ECO:0007669"/>
    <property type="project" value="TreeGrafter"/>
</dbReference>
<dbReference type="SUPFAM" id="SSF53474">
    <property type="entry name" value="alpha/beta-Hydrolases"/>
    <property type="match status" value="1"/>
</dbReference>
<dbReference type="HAMAP" id="MF_00296">
    <property type="entry name" value="MetX_acyltransf"/>
    <property type="match status" value="1"/>
</dbReference>
<name>A0A1I1ENQ0_9GAMM</name>
<dbReference type="PANTHER" id="PTHR32268:SF11">
    <property type="entry name" value="HOMOSERINE O-ACETYLTRANSFERASE"/>
    <property type="match status" value="1"/>
</dbReference>
<accession>A0A1I1ENQ0</accession>
<reference evidence="5 6" key="1">
    <citation type="submission" date="2016-10" db="EMBL/GenBank/DDBJ databases">
        <authorList>
            <person name="de Groot N.N."/>
        </authorList>
    </citation>
    <scope>NUCLEOTIDE SEQUENCE [LARGE SCALE GENOMIC DNA]</scope>
    <source>
        <strain evidence="5 6">DSM 18438</strain>
    </source>
</reference>
<dbReference type="GO" id="GO:0009092">
    <property type="term" value="P:homoserine metabolic process"/>
    <property type="evidence" value="ECO:0007669"/>
    <property type="project" value="TreeGrafter"/>
</dbReference>
<dbReference type="NCBIfam" id="NF005262">
    <property type="entry name" value="PRK06765.1"/>
    <property type="match status" value="1"/>
</dbReference>
<keyword evidence="6" id="KW-1185">Reference proteome</keyword>
<dbReference type="InterPro" id="IPR029058">
    <property type="entry name" value="AB_hydrolase_fold"/>
</dbReference>
<dbReference type="PANTHER" id="PTHR32268">
    <property type="entry name" value="HOMOSERINE O-ACETYLTRANSFERASE"/>
    <property type="match status" value="1"/>
</dbReference>
<gene>
    <name evidence="5" type="ORF">SAMN05660443_0738</name>
</gene>
<feature type="domain" description="AB hydrolase-1" evidence="4">
    <location>
        <begin position="115"/>
        <end position="333"/>
    </location>
</feature>
<dbReference type="EMBL" id="FOLH01000001">
    <property type="protein sequence ID" value="SFB88721.1"/>
    <property type="molecule type" value="Genomic_DNA"/>
</dbReference>
<comment type="subcellular location">
    <subcellularLocation>
        <location evidence="2">Cytoplasm</location>
    </subcellularLocation>
</comment>
<evidence type="ECO:0000313" key="5">
    <source>
        <dbReference type="EMBL" id="SFB88721.1"/>
    </source>
</evidence>
<evidence type="ECO:0000256" key="2">
    <source>
        <dbReference type="HAMAP-Rule" id="MF_00296"/>
    </source>
</evidence>
<comment type="similarity">
    <text evidence="2">Belongs to the AB hydrolase superfamily. MetX family.</text>
</comment>
<protein>
    <recommendedName>
        <fullName evidence="2">Probable acyltransferase</fullName>
        <ecNumber evidence="2">2.3.1.-</ecNumber>
    </recommendedName>
</protein>
<organism evidence="5 6">
    <name type="scientific">Marinospirillum celere</name>
    <dbReference type="NCBI Taxonomy" id="1122252"/>
    <lineage>
        <taxon>Bacteria</taxon>
        <taxon>Pseudomonadati</taxon>
        <taxon>Pseudomonadota</taxon>
        <taxon>Gammaproteobacteria</taxon>
        <taxon>Oceanospirillales</taxon>
        <taxon>Oceanospirillaceae</taxon>
        <taxon>Marinospirillum</taxon>
    </lineage>
</organism>
<dbReference type="STRING" id="1122252.SAMN05660443_0738"/>
<dbReference type="Pfam" id="PF00561">
    <property type="entry name" value="Abhydrolase_1"/>
    <property type="match status" value="1"/>
</dbReference>
<evidence type="ECO:0000313" key="6">
    <source>
        <dbReference type="Proteomes" id="UP000199058"/>
    </source>
</evidence>
<dbReference type="GO" id="GO:0004414">
    <property type="term" value="F:homoserine O-acetyltransferase activity"/>
    <property type="evidence" value="ECO:0007669"/>
    <property type="project" value="TreeGrafter"/>
</dbReference>
<evidence type="ECO:0000259" key="4">
    <source>
        <dbReference type="Pfam" id="PF00561"/>
    </source>
</evidence>
<comment type="subunit">
    <text evidence="2">Homodimer.</text>
</comment>
<dbReference type="Proteomes" id="UP000199058">
    <property type="component" value="Unassembled WGS sequence"/>
</dbReference>
<feature type="active site" evidence="2 3">
    <location>
        <position position="315"/>
    </location>
</feature>
<dbReference type="InterPro" id="IPR008220">
    <property type="entry name" value="HAT_MetX-like"/>
</dbReference>
<dbReference type="Gene3D" id="1.10.1740.110">
    <property type="match status" value="1"/>
</dbReference>
<keyword evidence="2" id="KW-0963">Cytoplasm</keyword>
<sequence length="370" mass="41932">MLVTKKRFELRDFTTFNGRFLPEISLGWESWGSLNSRKDNAILVTHYFSGSSHAAGRYSEEDPLPGYWDAIIGPGKPLDTDRYFIFSCDTLVNQEPFNPQVITTGPATINPETGRPWGLDFPVVTIADFVATQKALMESLGIERLHAVIGPSMGSLQALQWAIDFPDAVERMVSVIGMGEADAWTCLGLQQWAEPILADPNWRQGDYYDQKAPEQGVLQTLMQINRQALSPELINRTFFQHHPLEQEPLEQLLGEYRLIKRFREECRARTKFADANHLLYLIRANQLFLAGQGSSLKEGLAKIKAKCLFLPATQDQMLQPYLAKQTHELLLELGKKSFYREIEGSWGHLDGIYTISSQADFLQEFLETDA</sequence>
<dbReference type="EC" id="2.3.1.-" evidence="2"/>
<dbReference type="Gene3D" id="3.40.50.1820">
    <property type="entry name" value="alpha/beta hydrolase"/>
    <property type="match status" value="1"/>
</dbReference>
<dbReference type="GO" id="GO:0005737">
    <property type="term" value="C:cytoplasm"/>
    <property type="evidence" value="ECO:0007669"/>
    <property type="project" value="UniProtKB-SubCell"/>
</dbReference>